<dbReference type="CDD" id="cd13850">
    <property type="entry name" value="CuRO_1_Abr2_like"/>
    <property type="match status" value="1"/>
</dbReference>
<dbReference type="InParanoid" id="A0A2T3B132"/>
<dbReference type="SUPFAM" id="SSF49503">
    <property type="entry name" value="Cupredoxins"/>
    <property type="match status" value="3"/>
</dbReference>
<feature type="domain" description="Plastocyanin-like" evidence="10">
    <location>
        <begin position="34"/>
        <end position="144"/>
    </location>
</feature>
<proteinExistence type="inferred from homology"/>
<dbReference type="InterPro" id="IPR002355">
    <property type="entry name" value="Cu_oxidase_Cu_BS"/>
</dbReference>
<dbReference type="Pfam" id="PF00394">
    <property type="entry name" value="Cu-oxidase"/>
    <property type="match status" value="1"/>
</dbReference>
<feature type="domain" description="Plastocyanin-like" evidence="9">
    <location>
        <begin position="526"/>
        <end position="646"/>
    </location>
</feature>
<evidence type="ECO:0000259" key="9">
    <source>
        <dbReference type="Pfam" id="PF07731"/>
    </source>
</evidence>
<dbReference type="Pfam" id="PF07732">
    <property type="entry name" value="Cu-oxidase_3"/>
    <property type="match status" value="1"/>
</dbReference>
<evidence type="ECO:0008006" key="13">
    <source>
        <dbReference type="Google" id="ProtNLM"/>
    </source>
</evidence>
<sequence length="718" mass="76710">MLPIPLFSACLLLAWTGAASAALRRFNFTIHTGSNAPDGFTRQVYLINGQQPAPLIDINEGDDLEVFVQNDLPVASTIHWHGLLQRGTPQMDGVPGVSQYPIPPGGNFTYKFSTGTEYGFYWYHSHFRAYYDDAIRGPLLIRPSSLRRRPFESLANDTAATKALLQAEMDATSIMLNDWTHSTSDTIYATYFENGVFPSCVDSLLANGMGQVRCLPDYILEAGTGLGLSPAPMTMAGMKARQMASMMMAMTSSSTMMEAAATSVLMASDSTTTSMAGMLPQSSIPGMAASSLSMPMASPSMSAMSGMLTSLTPRGCTPPMMFKPGYNESSLPADTCKNTTSPLMIVTGNATLGWLALNLVNSGSVAKLSVSLDAHSMYVYAADGLYVDLQEAKVLYMALGQRYSVMIKLDQMPGDYALRFATYPTGDMQQVLEGQAVMRYSSSAMMASTIPAPYNASSIWTLVNGSAKGGATQLDPAMLAPFDGNRPPSKKADLTKGFQVSQTGIVEWVIDKYPYSEPKVPIVFGNSSDGWMAGSTLHMPFNSTIDIILTISNDSMDMMGHPMHLHGHKFWVLGSGDGGFPYASVADAPAALINTVDPPFRDTTDLPASGWVAIRYLTDNPGAWLLHCHIQWHLVSGMGLVLVEGESQIADILRASNFSMASPTESMTTATATATSTPKLASGSTSASSSLVVEQGHRGVAMVVTFSAALALVLAGLL</sequence>
<evidence type="ECO:0000259" key="10">
    <source>
        <dbReference type="Pfam" id="PF07732"/>
    </source>
</evidence>
<dbReference type="InterPro" id="IPR045087">
    <property type="entry name" value="Cu-oxidase_fam"/>
</dbReference>
<comment type="similarity">
    <text evidence="1">Belongs to the multicopper oxidase family.</text>
</comment>
<dbReference type="Pfam" id="PF07731">
    <property type="entry name" value="Cu-oxidase_2"/>
    <property type="match status" value="1"/>
</dbReference>
<dbReference type="GO" id="GO:0005507">
    <property type="term" value="F:copper ion binding"/>
    <property type="evidence" value="ECO:0007669"/>
    <property type="project" value="InterPro"/>
</dbReference>
<dbReference type="InterPro" id="IPR001117">
    <property type="entry name" value="Cu-oxidase_2nd"/>
</dbReference>
<evidence type="ECO:0000256" key="3">
    <source>
        <dbReference type="ARBA" id="ARBA00022729"/>
    </source>
</evidence>
<dbReference type="InterPro" id="IPR008972">
    <property type="entry name" value="Cupredoxin"/>
</dbReference>
<evidence type="ECO:0000256" key="1">
    <source>
        <dbReference type="ARBA" id="ARBA00010609"/>
    </source>
</evidence>
<name>A0A2T3B132_AMORE</name>
<dbReference type="PANTHER" id="PTHR11709">
    <property type="entry name" value="MULTI-COPPER OXIDASE"/>
    <property type="match status" value="1"/>
</dbReference>
<dbReference type="PANTHER" id="PTHR11709:SF488">
    <property type="entry name" value="LACCASE-RELATED"/>
    <property type="match status" value="1"/>
</dbReference>
<dbReference type="RefSeq" id="XP_024720622.1">
    <property type="nucleotide sequence ID" value="XM_024862613.1"/>
</dbReference>
<dbReference type="PROSITE" id="PS00079">
    <property type="entry name" value="MULTICOPPER_OXIDASE1"/>
    <property type="match status" value="1"/>
</dbReference>
<protein>
    <recommendedName>
        <fullName evidence="13">Multicopper oxidase</fullName>
    </recommendedName>
</protein>
<reference evidence="11 12" key="1">
    <citation type="journal article" date="2018" name="New Phytol.">
        <title>Comparative genomics and transcriptomics depict ericoid mycorrhizal fungi as versatile saprotrophs and plant mutualists.</title>
        <authorList>
            <person name="Martino E."/>
            <person name="Morin E."/>
            <person name="Grelet G.A."/>
            <person name="Kuo A."/>
            <person name="Kohler A."/>
            <person name="Daghino S."/>
            <person name="Barry K.W."/>
            <person name="Cichocki N."/>
            <person name="Clum A."/>
            <person name="Dockter R.B."/>
            <person name="Hainaut M."/>
            <person name="Kuo R.C."/>
            <person name="LaButti K."/>
            <person name="Lindahl B.D."/>
            <person name="Lindquist E.A."/>
            <person name="Lipzen A."/>
            <person name="Khouja H.R."/>
            <person name="Magnuson J."/>
            <person name="Murat C."/>
            <person name="Ohm R.A."/>
            <person name="Singer S.W."/>
            <person name="Spatafora J.W."/>
            <person name="Wang M."/>
            <person name="Veneault-Fourrey C."/>
            <person name="Henrissat B."/>
            <person name="Grigoriev I.V."/>
            <person name="Martin F.M."/>
            <person name="Perotto S."/>
        </authorList>
    </citation>
    <scope>NUCLEOTIDE SEQUENCE [LARGE SCALE GENOMIC DNA]</scope>
    <source>
        <strain evidence="11 12">ATCC 22711</strain>
    </source>
</reference>
<dbReference type="GO" id="GO:0016491">
    <property type="term" value="F:oxidoreductase activity"/>
    <property type="evidence" value="ECO:0007669"/>
    <property type="project" value="UniProtKB-KW"/>
</dbReference>
<dbReference type="PROSITE" id="PS00080">
    <property type="entry name" value="MULTICOPPER_OXIDASE2"/>
    <property type="match status" value="1"/>
</dbReference>
<dbReference type="STRING" id="857342.A0A2T3B132"/>
<evidence type="ECO:0000313" key="12">
    <source>
        <dbReference type="Proteomes" id="UP000241818"/>
    </source>
</evidence>
<evidence type="ECO:0000256" key="6">
    <source>
        <dbReference type="ARBA" id="ARBA00023180"/>
    </source>
</evidence>
<evidence type="ECO:0000256" key="5">
    <source>
        <dbReference type="ARBA" id="ARBA00023008"/>
    </source>
</evidence>
<evidence type="ECO:0000313" key="11">
    <source>
        <dbReference type="EMBL" id="PSS18270.1"/>
    </source>
</evidence>
<keyword evidence="2" id="KW-0479">Metal-binding</keyword>
<keyword evidence="6" id="KW-0325">Glycoprotein</keyword>
<evidence type="ECO:0000259" key="8">
    <source>
        <dbReference type="Pfam" id="PF00394"/>
    </source>
</evidence>
<gene>
    <name evidence="11" type="ORF">M430DRAFT_139487</name>
</gene>
<dbReference type="InterPro" id="IPR011706">
    <property type="entry name" value="Cu-oxidase_C"/>
</dbReference>
<feature type="chain" id="PRO_5015574039" description="Multicopper oxidase" evidence="7">
    <location>
        <begin position="22"/>
        <end position="718"/>
    </location>
</feature>
<dbReference type="GeneID" id="36570694"/>
<evidence type="ECO:0000256" key="4">
    <source>
        <dbReference type="ARBA" id="ARBA00023002"/>
    </source>
</evidence>
<dbReference type="InterPro" id="IPR011707">
    <property type="entry name" value="Cu-oxidase-like_N"/>
</dbReference>
<evidence type="ECO:0000256" key="2">
    <source>
        <dbReference type="ARBA" id="ARBA00022723"/>
    </source>
</evidence>
<feature type="signal peptide" evidence="7">
    <location>
        <begin position="1"/>
        <end position="21"/>
    </location>
</feature>
<dbReference type="AlphaFoldDB" id="A0A2T3B132"/>
<organism evidence="11 12">
    <name type="scientific">Amorphotheca resinae ATCC 22711</name>
    <dbReference type="NCBI Taxonomy" id="857342"/>
    <lineage>
        <taxon>Eukaryota</taxon>
        <taxon>Fungi</taxon>
        <taxon>Dikarya</taxon>
        <taxon>Ascomycota</taxon>
        <taxon>Pezizomycotina</taxon>
        <taxon>Leotiomycetes</taxon>
        <taxon>Helotiales</taxon>
        <taxon>Amorphothecaceae</taxon>
        <taxon>Amorphotheca</taxon>
    </lineage>
</organism>
<keyword evidence="12" id="KW-1185">Reference proteome</keyword>
<dbReference type="Proteomes" id="UP000241818">
    <property type="component" value="Unassembled WGS sequence"/>
</dbReference>
<dbReference type="Gene3D" id="2.60.40.420">
    <property type="entry name" value="Cupredoxins - blue copper proteins"/>
    <property type="match status" value="3"/>
</dbReference>
<dbReference type="InterPro" id="IPR033138">
    <property type="entry name" value="Cu_oxidase_CS"/>
</dbReference>
<dbReference type="OrthoDB" id="2121828at2759"/>
<dbReference type="EMBL" id="KZ679011">
    <property type="protein sequence ID" value="PSS18270.1"/>
    <property type="molecule type" value="Genomic_DNA"/>
</dbReference>
<feature type="domain" description="Plastocyanin-like" evidence="8">
    <location>
        <begin position="357"/>
        <end position="441"/>
    </location>
</feature>
<evidence type="ECO:0000256" key="7">
    <source>
        <dbReference type="SAM" id="SignalP"/>
    </source>
</evidence>
<keyword evidence="3 7" id="KW-0732">Signal</keyword>
<keyword evidence="5" id="KW-0186">Copper</keyword>
<accession>A0A2T3B132</accession>
<keyword evidence="4" id="KW-0560">Oxidoreductase</keyword>